<dbReference type="AlphaFoldDB" id="A0A318KV18"/>
<feature type="domain" description="Type II/III secretion system secretin-like" evidence="6">
    <location>
        <begin position="385"/>
        <end position="564"/>
    </location>
</feature>
<dbReference type="Pfam" id="PF00263">
    <property type="entry name" value="Secretin"/>
    <property type="match status" value="1"/>
</dbReference>
<dbReference type="GO" id="GO:0016020">
    <property type="term" value="C:membrane"/>
    <property type="evidence" value="ECO:0007669"/>
    <property type="project" value="UniProtKB-SubCell"/>
</dbReference>
<name>A0A318KV18_9NEIS</name>
<evidence type="ECO:0000256" key="2">
    <source>
        <dbReference type="ARBA" id="ARBA00022729"/>
    </source>
</evidence>
<evidence type="ECO:0000256" key="4">
    <source>
        <dbReference type="RuleBase" id="RU004003"/>
    </source>
</evidence>
<evidence type="ECO:0000259" key="6">
    <source>
        <dbReference type="Pfam" id="PF00263"/>
    </source>
</evidence>
<dbReference type="RefSeq" id="WP_110390388.1">
    <property type="nucleotide sequence ID" value="NZ_QJKI01000006.1"/>
</dbReference>
<keyword evidence="3" id="KW-0472">Membrane</keyword>
<reference evidence="7 8" key="1">
    <citation type="submission" date="2018-05" db="EMBL/GenBank/DDBJ databases">
        <title>Genomic Encyclopedia of Type Strains, Phase IV (KMG-IV): sequencing the most valuable type-strain genomes for metagenomic binning, comparative biology and taxonomic classification.</title>
        <authorList>
            <person name="Goeker M."/>
        </authorList>
    </citation>
    <scope>NUCLEOTIDE SEQUENCE [LARGE SCALE GENOMIC DNA]</scope>
    <source>
        <strain evidence="7 8">DSM 29661</strain>
    </source>
</reference>
<gene>
    <name evidence="7" type="ORF">DFR34_106112</name>
</gene>
<evidence type="ECO:0000313" key="7">
    <source>
        <dbReference type="EMBL" id="PXX79476.1"/>
    </source>
</evidence>
<dbReference type="GO" id="GO:0015627">
    <property type="term" value="C:type II protein secretion system complex"/>
    <property type="evidence" value="ECO:0007669"/>
    <property type="project" value="TreeGrafter"/>
</dbReference>
<dbReference type="Proteomes" id="UP000247555">
    <property type="component" value="Unassembled WGS sequence"/>
</dbReference>
<dbReference type="EMBL" id="QJKI01000006">
    <property type="protein sequence ID" value="PXX79476.1"/>
    <property type="molecule type" value="Genomic_DNA"/>
</dbReference>
<proteinExistence type="inferred from homology"/>
<keyword evidence="2" id="KW-0732">Signal</keyword>
<sequence length="592" mass="64919">MKRAFWLCAMLLTACQHTPVPAPSEHLMRAEAPAMRPPAPLPPPAPAAITTPTFSLNVIASPVQQILINLARDAKVNMDVHPAINGVVTLHAIRQPLPALLERIAQQVDIRWRHEGDTYLITPDLPYVESYMVDYVAIEREARGESGVVTSVVSASANQGSDARASQSGTQLRSSSQHRFWRSLLSSLEELLRREDETVQIVTIDREQEIRDTTTHTDSQTRSRKLNPPSANQGTAPENGVTVRDGEHSKFSHTRVQPGQRQTRSEDKTVRVSLHLETGVLAVRATRRQHALVGRFLRQIAHSARRQVLIEATIVEVELAREFETGVDWSRLTGSASPQFVQNSSNLLSDTALRGTMPLDRALGANPVSLLYYHSGSLTSAVKLLEHFGRTRVLSSPKLMALNNQAALLKVVRDMPYFTLKVRRTEGGADKPDRVDYESTLHTVPEGIVLSVQPQISANGEVSLHVRPTITQITGYVSDPAVTLADARVNSPIPRVQVRELESTLRLMSGQIGVLGGLIQDRLDNQSDGLPGLGMLDGIGRLFSHKTDRLVRTELVVFLRPTLVEHPAVHGGDLAGLAGALPDAGFFNGSER</sequence>
<comment type="caution">
    <text evidence="7">The sequence shown here is derived from an EMBL/GenBank/DDBJ whole genome shotgun (WGS) entry which is preliminary data.</text>
</comment>
<dbReference type="PROSITE" id="PS51257">
    <property type="entry name" value="PROKAR_LIPOPROTEIN"/>
    <property type="match status" value="1"/>
</dbReference>
<evidence type="ECO:0000256" key="1">
    <source>
        <dbReference type="ARBA" id="ARBA00004370"/>
    </source>
</evidence>
<evidence type="ECO:0000256" key="5">
    <source>
        <dbReference type="SAM" id="MobiDB-lite"/>
    </source>
</evidence>
<dbReference type="InterPro" id="IPR004846">
    <property type="entry name" value="T2SS/T3SS_dom"/>
</dbReference>
<evidence type="ECO:0000256" key="3">
    <source>
        <dbReference type="ARBA" id="ARBA00023136"/>
    </source>
</evidence>
<dbReference type="PANTHER" id="PTHR30332:SF24">
    <property type="entry name" value="SECRETIN GSPD-RELATED"/>
    <property type="match status" value="1"/>
</dbReference>
<dbReference type="GO" id="GO:0009306">
    <property type="term" value="P:protein secretion"/>
    <property type="evidence" value="ECO:0007669"/>
    <property type="project" value="InterPro"/>
</dbReference>
<comment type="subcellular location">
    <subcellularLocation>
        <location evidence="1">Membrane</location>
    </subcellularLocation>
</comment>
<dbReference type="PANTHER" id="PTHR30332">
    <property type="entry name" value="PROBABLE GENERAL SECRETION PATHWAY PROTEIN D"/>
    <property type="match status" value="1"/>
</dbReference>
<dbReference type="OrthoDB" id="9779724at2"/>
<dbReference type="Gene3D" id="3.55.50.30">
    <property type="match status" value="1"/>
</dbReference>
<keyword evidence="8" id="KW-1185">Reference proteome</keyword>
<organism evidence="7 8">
    <name type="scientific">Rivihabitans pingtungensis</name>
    <dbReference type="NCBI Taxonomy" id="1054498"/>
    <lineage>
        <taxon>Bacteria</taxon>
        <taxon>Pseudomonadati</taxon>
        <taxon>Pseudomonadota</taxon>
        <taxon>Betaproteobacteria</taxon>
        <taxon>Neisseriales</taxon>
        <taxon>Aquaspirillaceae</taxon>
        <taxon>Rivihabitans</taxon>
    </lineage>
</organism>
<dbReference type="PRINTS" id="PR00811">
    <property type="entry name" value="BCTERIALGSPD"/>
</dbReference>
<protein>
    <submittedName>
        <fullName evidence="7">General secretion pathway protein D</fullName>
    </submittedName>
</protein>
<dbReference type="InterPro" id="IPR050810">
    <property type="entry name" value="Bact_Secretion_Sys_Channel"/>
</dbReference>
<dbReference type="InterPro" id="IPR001775">
    <property type="entry name" value="GspD/PilQ"/>
</dbReference>
<feature type="compositionally biased region" description="Basic and acidic residues" evidence="5">
    <location>
        <begin position="207"/>
        <end position="221"/>
    </location>
</feature>
<accession>A0A318KV18</accession>
<comment type="similarity">
    <text evidence="4">Belongs to the bacterial secretin family.</text>
</comment>
<evidence type="ECO:0000313" key="8">
    <source>
        <dbReference type="Proteomes" id="UP000247555"/>
    </source>
</evidence>
<feature type="region of interest" description="Disordered" evidence="5">
    <location>
        <begin position="207"/>
        <end position="268"/>
    </location>
</feature>